<dbReference type="EMBL" id="KV426249">
    <property type="protein sequence ID" value="KZV83904.1"/>
    <property type="molecule type" value="Genomic_DNA"/>
</dbReference>
<dbReference type="InParanoid" id="A0A165D6W7"/>
<evidence type="ECO:0000313" key="2">
    <source>
        <dbReference type="Proteomes" id="UP000077266"/>
    </source>
</evidence>
<accession>A0A165D6W7</accession>
<name>A0A165D6W7_EXIGL</name>
<dbReference type="STRING" id="1314781.A0A165D6W7"/>
<evidence type="ECO:0008006" key="3">
    <source>
        <dbReference type="Google" id="ProtNLM"/>
    </source>
</evidence>
<proteinExistence type="predicted"/>
<organism evidence="1 2">
    <name type="scientific">Exidia glandulosa HHB12029</name>
    <dbReference type="NCBI Taxonomy" id="1314781"/>
    <lineage>
        <taxon>Eukaryota</taxon>
        <taxon>Fungi</taxon>
        <taxon>Dikarya</taxon>
        <taxon>Basidiomycota</taxon>
        <taxon>Agaricomycotina</taxon>
        <taxon>Agaricomycetes</taxon>
        <taxon>Auriculariales</taxon>
        <taxon>Exidiaceae</taxon>
        <taxon>Exidia</taxon>
    </lineage>
</organism>
<dbReference type="OrthoDB" id="2968572at2759"/>
<protein>
    <recommendedName>
        <fullName evidence="3">Reverse transcriptase zinc-binding domain-containing protein</fullName>
    </recommendedName>
</protein>
<sequence length="261" mass="30133">MYIVISGNRVVVLRYMEYLSRRPDRTYALAAYREAVLLARSGKQGWLMDVVIVLRALGLDIQLDELNTVTPDAIPTLQSRLRVCLMDAINGAIETGHKTYLLRDRWEPQMGSRPRQETMCLRHYLQVQTTAHRRALTRVILGCHLLAVERLAWTERYRRQVPHDERLCRFCRHAVETPEHAMLRCTGSQDLVEARTEYLAKVYLGRPDLPIASTITDSARYLQMLICDVPTIDLTASFAHRVLEIYGKAPMYIPAEYFVRS</sequence>
<evidence type="ECO:0000313" key="1">
    <source>
        <dbReference type="EMBL" id="KZV83904.1"/>
    </source>
</evidence>
<reference evidence="1 2" key="1">
    <citation type="journal article" date="2016" name="Mol. Biol. Evol.">
        <title>Comparative Genomics of Early-Diverging Mushroom-Forming Fungi Provides Insights into the Origins of Lignocellulose Decay Capabilities.</title>
        <authorList>
            <person name="Nagy L.G."/>
            <person name="Riley R."/>
            <person name="Tritt A."/>
            <person name="Adam C."/>
            <person name="Daum C."/>
            <person name="Floudas D."/>
            <person name="Sun H."/>
            <person name="Yadav J.S."/>
            <person name="Pangilinan J."/>
            <person name="Larsson K.H."/>
            <person name="Matsuura K."/>
            <person name="Barry K."/>
            <person name="Labutti K."/>
            <person name="Kuo R."/>
            <person name="Ohm R.A."/>
            <person name="Bhattacharya S.S."/>
            <person name="Shirouzu T."/>
            <person name="Yoshinaga Y."/>
            <person name="Martin F.M."/>
            <person name="Grigoriev I.V."/>
            <person name="Hibbett D.S."/>
        </authorList>
    </citation>
    <scope>NUCLEOTIDE SEQUENCE [LARGE SCALE GENOMIC DNA]</scope>
    <source>
        <strain evidence="1 2">HHB12029</strain>
    </source>
</reference>
<dbReference type="Proteomes" id="UP000077266">
    <property type="component" value="Unassembled WGS sequence"/>
</dbReference>
<dbReference type="AlphaFoldDB" id="A0A165D6W7"/>
<gene>
    <name evidence="1" type="ORF">EXIGLDRAFT_625046</name>
</gene>
<keyword evidence="2" id="KW-1185">Reference proteome</keyword>